<keyword evidence="1" id="KW-0067">ATP-binding</keyword>
<evidence type="ECO:0000313" key="2">
    <source>
        <dbReference type="Proteomes" id="UP000593910"/>
    </source>
</evidence>
<accession>A0A7M3V9C3</accession>
<dbReference type="Gene3D" id="3.40.50.300">
    <property type="entry name" value="P-loop containing nucleotide triphosphate hydrolases"/>
    <property type="match status" value="1"/>
</dbReference>
<evidence type="ECO:0000313" key="1">
    <source>
        <dbReference type="EMBL" id="QOP40356.1"/>
    </source>
</evidence>
<dbReference type="InterPro" id="IPR027417">
    <property type="entry name" value="P-loop_NTPase"/>
</dbReference>
<dbReference type="SUPFAM" id="SSF52540">
    <property type="entry name" value="P-loop containing nucleoside triphosphate hydrolases"/>
    <property type="match status" value="1"/>
</dbReference>
<dbReference type="AlphaFoldDB" id="A0A7M3V9C3"/>
<name>A0A7M3V9C3_9BACT</name>
<protein>
    <submittedName>
        <fullName evidence="1">ATP-binding protein</fullName>
    </submittedName>
</protein>
<dbReference type="Proteomes" id="UP000593910">
    <property type="component" value="Chromosome"/>
</dbReference>
<reference evidence="1 2" key="1">
    <citation type="submission" date="2019-06" db="EMBL/GenBank/DDBJ databases">
        <title>Sulfurimonas gotlandica sp. nov., a chemoautotrophic and psychrotolerant epsilonproteobacterium isolated from a pelagic redoxcline, and an emended description of the genus Sulfurimonas.</title>
        <authorList>
            <person name="Wang S."/>
            <person name="Jiang L."/>
            <person name="Shao Z."/>
        </authorList>
    </citation>
    <scope>NUCLEOTIDE SEQUENCE [LARGE SCALE GENOMIC DNA]</scope>
    <source>
        <strain evidence="1 2">B2</strain>
    </source>
</reference>
<dbReference type="GO" id="GO:0005524">
    <property type="term" value="F:ATP binding"/>
    <property type="evidence" value="ECO:0007669"/>
    <property type="project" value="UniProtKB-KW"/>
</dbReference>
<keyword evidence="2" id="KW-1185">Reference proteome</keyword>
<gene>
    <name evidence="1" type="ORF">FJR03_00785</name>
</gene>
<dbReference type="KEGG" id="smax:FJR03_00785"/>
<proteinExistence type="predicted"/>
<dbReference type="EMBL" id="CP041165">
    <property type="protein sequence ID" value="QOP40356.1"/>
    <property type="molecule type" value="Genomic_DNA"/>
</dbReference>
<keyword evidence="1" id="KW-0547">Nucleotide-binding</keyword>
<dbReference type="RefSeq" id="WP_193113784.1">
    <property type="nucleotide sequence ID" value="NZ_CP041165.1"/>
</dbReference>
<sequence>MRAVIGKYLDSIDTLKLEDRILSYNTLILGEQGSGKTNLACKIRNFIIDKDVPTIYLDFDDSHEDQIELRYKDEHFNYIRFDETEEFDKAFEELVSQRKHIYMAVNPNFFSNKRDVKSKLTQTISNKDLLEHYYYFFHDIENLNGFYTKFEDFLLYMLSFTNLQKFGFTFLAQPHSTFENPHLKLLFTFLYVGRCANVDYFNTSNLKNLKKNKFFYQFRTAYPTLLFNEIKNSVVQIDEYIPEE</sequence>
<organism evidence="1 2">
    <name type="scientific">Sulfurimonas marina</name>
    <dbReference type="NCBI Taxonomy" id="2590551"/>
    <lineage>
        <taxon>Bacteria</taxon>
        <taxon>Pseudomonadati</taxon>
        <taxon>Campylobacterota</taxon>
        <taxon>Epsilonproteobacteria</taxon>
        <taxon>Campylobacterales</taxon>
        <taxon>Sulfurimonadaceae</taxon>
        <taxon>Sulfurimonas</taxon>
    </lineage>
</organism>